<dbReference type="PROSITE" id="PS51257">
    <property type="entry name" value="PROKAR_LIPOPROTEIN"/>
    <property type="match status" value="1"/>
</dbReference>
<dbReference type="PANTHER" id="PTHR33376:SF7">
    <property type="entry name" value="C4-DICARBOXYLATE-BINDING PROTEIN DCTB"/>
    <property type="match status" value="1"/>
</dbReference>
<evidence type="ECO:0000256" key="4">
    <source>
        <dbReference type="SAM" id="SignalP"/>
    </source>
</evidence>
<dbReference type="Proteomes" id="UP000031675">
    <property type="component" value="Unassembled WGS sequence"/>
</dbReference>
<keyword evidence="2" id="KW-0813">Transport</keyword>
<protein>
    <submittedName>
        <fullName evidence="5">C4-dicarboxylate ABC transporter substrate-binding protein</fullName>
    </submittedName>
</protein>
<organism evidence="5 6">
    <name type="scientific">Streptomonospora alba</name>
    <dbReference type="NCBI Taxonomy" id="183763"/>
    <lineage>
        <taxon>Bacteria</taxon>
        <taxon>Bacillati</taxon>
        <taxon>Actinomycetota</taxon>
        <taxon>Actinomycetes</taxon>
        <taxon>Streptosporangiales</taxon>
        <taxon>Nocardiopsidaceae</taxon>
        <taxon>Streptomonospora</taxon>
    </lineage>
</organism>
<gene>
    <name evidence="5" type="ORF">LP52_03190</name>
</gene>
<feature type="signal peptide" evidence="4">
    <location>
        <begin position="1"/>
        <end position="24"/>
    </location>
</feature>
<dbReference type="GO" id="GO:0015740">
    <property type="term" value="P:C4-dicarboxylate transport"/>
    <property type="evidence" value="ECO:0007669"/>
    <property type="project" value="TreeGrafter"/>
</dbReference>
<dbReference type="Pfam" id="PF03480">
    <property type="entry name" value="DctP"/>
    <property type="match status" value="1"/>
</dbReference>
<accession>A0A0C2JTJ1</accession>
<evidence type="ECO:0000256" key="1">
    <source>
        <dbReference type="ARBA" id="ARBA00009023"/>
    </source>
</evidence>
<dbReference type="STRING" id="183763.LP52_03190"/>
<dbReference type="PANTHER" id="PTHR33376">
    <property type="match status" value="1"/>
</dbReference>
<evidence type="ECO:0000313" key="5">
    <source>
        <dbReference type="EMBL" id="KII00153.1"/>
    </source>
</evidence>
<dbReference type="Gene3D" id="3.40.190.170">
    <property type="entry name" value="Bacterial extracellular solute-binding protein, family 7"/>
    <property type="match status" value="1"/>
</dbReference>
<keyword evidence="6" id="KW-1185">Reference proteome</keyword>
<evidence type="ECO:0000256" key="3">
    <source>
        <dbReference type="ARBA" id="ARBA00022729"/>
    </source>
</evidence>
<dbReference type="EMBL" id="JROO01000006">
    <property type="protein sequence ID" value="KII00153.1"/>
    <property type="molecule type" value="Genomic_DNA"/>
</dbReference>
<keyword evidence="3 4" id="KW-0732">Signal</keyword>
<dbReference type="InterPro" id="IPR038404">
    <property type="entry name" value="TRAP_DctP_sf"/>
</dbReference>
<feature type="chain" id="PRO_5038616907" evidence="4">
    <location>
        <begin position="25"/>
        <end position="348"/>
    </location>
</feature>
<name>A0A0C2JTJ1_9ACTN</name>
<evidence type="ECO:0000256" key="2">
    <source>
        <dbReference type="ARBA" id="ARBA00022448"/>
    </source>
</evidence>
<evidence type="ECO:0000313" key="6">
    <source>
        <dbReference type="Proteomes" id="UP000031675"/>
    </source>
</evidence>
<comment type="similarity">
    <text evidence="1">Belongs to the bacterial solute-binding protein 7 family.</text>
</comment>
<dbReference type="NCBIfam" id="NF037995">
    <property type="entry name" value="TRAP_S1"/>
    <property type="match status" value="1"/>
</dbReference>
<comment type="caution">
    <text evidence="5">The sequence shown here is derived from an EMBL/GenBank/DDBJ whole genome shotgun (WGS) entry which is preliminary data.</text>
</comment>
<sequence>MRKYLTGTGALLASGVLLSGCGLASGPTDEGEVTLRLSHQWPAAEDGEGDFRAVLAQRFADEVESRTDGDVTVKLHPNNSLIEDPTEQYSAIRDQTLDMSVYPLDYAAGDVPQLSVTLMPAMVRSHAQAQKWAESEIGDRISKITEENGVRILTWVWNAGAIGTAGSEPILAPEDVPSGSVTRAAGPRVEEMLEGVGFGLSSMPSSDIYNALQTGTLDSAITSTSSFSSYRLYEQVETFTSPTGGNTFWFMFEPLIIGTDAYNKLTDEQQQIVDQVGADLQEFAYTASQEDDQRVHDEFAENGVEVVEMSDSDFEQWRKASQPAWDSFAEEVDGGQELLDLAESVPAE</sequence>
<proteinExistence type="inferred from homology"/>
<reference evidence="6" key="1">
    <citation type="journal article" date="2015" name="Chem. Biol.">
        <title>Structure, bioactivity, and resistance mechanism of streptomonomicin, an unusual lasso Peptide from an understudied halophilic actinomycete.</title>
        <authorList>
            <person name="Metelev M."/>
            <person name="Tietz J.I."/>
            <person name="Melby J.O."/>
            <person name="Blair P.M."/>
            <person name="Zhu L."/>
            <person name="Livnat I."/>
            <person name="Severinov K."/>
            <person name="Mitchell D.A."/>
        </authorList>
    </citation>
    <scope>NUCLEOTIDE SEQUENCE [LARGE SCALE GENOMIC DNA]</scope>
    <source>
        <strain evidence="6">YIM 90003</strain>
    </source>
</reference>
<dbReference type="GO" id="GO:0055085">
    <property type="term" value="P:transmembrane transport"/>
    <property type="evidence" value="ECO:0007669"/>
    <property type="project" value="InterPro"/>
</dbReference>
<dbReference type="AlphaFoldDB" id="A0A0C2JTJ1"/>
<dbReference type="InterPro" id="IPR018389">
    <property type="entry name" value="DctP_fam"/>
</dbReference>